<evidence type="ECO:0000256" key="2">
    <source>
        <dbReference type="ARBA" id="ARBA00004922"/>
    </source>
</evidence>
<evidence type="ECO:0000256" key="4">
    <source>
        <dbReference type="ARBA" id="ARBA00022676"/>
    </source>
</evidence>
<evidence type="ECO:0000256" key="7">
    <source>
        <dbReference type="ARBA" id="ARBA00022824"/>
    </source>
</evidence>
<feature type="transmembrane region" description="Helical" evidence="10">
    <location>
        <begin position="120"/>
        <end position="139"/>
    </location>
</feature>
<feature type="transmembrane region" description="Helical" evidence="10">
    <location>
        <begin position="354"/>
        <end position="372"/>
    </location>
</feature>
<reference evidence="11 12" key="1">
    <citation type="submission" date="2016-05" db="EMBL/GenBank/DDBJ databases">
        <title>Nuclear genome of Blastocystis sp. subtype 1 NandII.</title>
        <authorList>
            <person name="Gentekaki E."/>
            <person name="Curtis B."/>
            <person name="Stairs C."/>
            <person name="Eme L."/>
            <person name="Herman E."/>
            <person name="Klimes V."/>
            <person name="Arias M.C."/>
            <person name="Elias M."/>
            <person name="Hilliou F."/>
            <person name="Klute M."/>
            <person name="Malik S.-B."/>
            <person name="Pightling A."/>
            <person name="Rachubinski R."/>
            <person name="Salas D."/>
            <person name="Schlacht A."/>
            <person name="Suga H."/>
            <person name="Archibald J."/>
            <person name="Ball S.G."/>
            <person name="Clark G."/>
            <person name="Dacks J."/>
            <person name="Van Der Giezen M."/>
            <person name="Tsaousis A."/>
            <person name="Roger A."/>
        </authorList>
    </citation>
    <scope>NUCLEOTIDE SEQUENCE [LARGE SCALE GENOMIC DNA]</scope>
    <source>
        <strain evidence="12">ATCC 50177 / NandII</strain>
    </source>
</reference>
<feature type="transmembrane region" description="Helical" evidence="10">
    <location>
        <begin position="65"/>
        <end position="86"/>
    </location>
</feature>
<feature type="transmembrane region" description="Helical" evidence="10">
    <location>
        <begin position="93"/>
        <end position="114"/>
    </location>
</feature>
<sequence>MEEQTVEKRCYKSGSIVFIALFAIRAFSAFYNVIPDADDTFNFWEPTHYLAFDFGLQTWEYSSKYGLRSFTILVPFALFAKAMNWLFGGNKVLVFYSIRLLLAFICSLGETLFIEGVRRFFGKMTSVILFFLLLCSSGMYTASTSFVNSSLAMISVFFAYGMWMRFDNHFIGLLIGAIAVVCEWPFVGVAFIPMGLDCLYRRGFKKTLLYAVVIVSLVLGVDLAITYHFTHRLTIPAVNIVLYNVLGIGGSADLYGVEPWFFYFVNGVLNNSLVIPLALLLPLLLLLPNKLNTTKMQTILVIHSGFVLLTIFTCQAHKEERFLYIIYPLLYLAAAASLTILLRSIQSLLRIGNAKLFISFSVSLILLPYLLLSSARIAASIHYYSSPLILYNHLATRELGVNSHTPAIICLGKEWYRFGSSFFIPNKEQQVAFVKSGFDGLLPQPFAPGNGTWVPPEHMNTMNQEEMSRYIDEEECDYLIEQKLEEQVEPDYLQDPRFRVVEMTQYMDKTRTPFPYRSFYLPLPGVEEKVRYNPYYLARRVVKKEAEPAEVCVGEDQCVLESSKEYLDVEEEL</sequence>
<keyword evidence="7 10" id="KW-0256">Endoplasmic reticulum</keyword>
<feature type="transmembrane region" description="Helical" evidence="10">
    <location>
        <begin position="299"/>
        <end position="318"/>
    </location>
</feature>
<evidence type="ECO:0000256" key="3">
    <source>
        <dbReference type="ARBA" id="ARBA00007063"/>
    </source>
</evidence>
<keyword evidence="5 11" id="KW-0808">Transferase</keyword>
<feature type="transmembrane region" description="Helical" evidence="10">
    <location>
        <begin position="170"/>
        <end position="196"/>
    </location>
</feature>
<keyword evidence="4 10" id="KW-0328">Glycosyltransferase</keyword>
<organism evidence="11 12">
    <name type="scientific">Blastocystis sp. subtype 1 (strain ATCC 50177 / NandII)</name>
    <dbReference type="NCBI Taxonomy" id="478820"/>
    <lineage>
        <taxon>Eukaryota</taxon>
        <taxon>Sar</taxon>
        <taxon>Stramenopiles</taxon>
        <taxon>Bigyra</taxon>
        <taxon>Opalozoa</taxon>
        <taxon>Opalinata</taxon>
        <taxon>Blastocystidae</taxon>
        <taxon>Blastocystis</taxon>
    </lineage>
</organism>
<evidence type="ECO:0000313" key="11">
    <source>
        <dbReference type="EMBL" id="OAO15729.1"/>
    </source>
</evidence>
<dbReference type="GO" id="GO:0006487">
    <property type="term" value="P:protein N-linked glycosylation"/>
    <property type="evidence" value="ECO:0007669"/>
    <property type="project" value="TreeGrafter"/>
</dbReference>
<dbReference type="Pfam" id="PF03901">
    <property type="entry name" value="Glyco_transf_22"/>
    <property type="match status" value="1"/>
</dbReference>
<accession>A0A196SIF5</accession>
<evidence type="ECO:0000256" key="9">
    <source>
        <dbReference type="ARBA" id="ARBA00023136"/>
    </source>
</evidence>
<name>A0A196SIF5_BLAHN</name>
<keyword evidence="9 10" id="KW-0472">Membrane</keyword>
<dbReference type="STRING" id="478820.A0A196SIF5"/>
<dbReference type="PANTHER" id="PTHR22760:SF2">
    <property type="entry name" value="ALPHA-1,2-MANNOSYLTRANSFERASE ALG9"/>
    <property type="match status" value="1"/>
</dbReference>
<evidence type="ECO:0000256" key="1">
    <source>
        <dbReference type="ARBA" id="ARBA00004477"/>
    </source>
</evidence>
<evidence type="ECO:0000256" key="6">
    <source>
        <dbReference type="ARBA" id="ARBA00022692"/>
    </source>
</evidence>
<feature type="transmembrane region" description="Helical" evidence="10">
    <location>
        <begin position="260"/>
        <end position="287"/>
    </location>
</feature>
<evidence type="ECO:0000256" key="5">
    <source>
        <dbReference type="ARBA" id="ARBA00022679"/>
    </source>
</evidence>
<dbReference type="GO" id="GO:0005789">
    <property type="term" value="C:endoplasmic reticulum membrane"/>
    <property type="evidence" value="ECO:0007669"/>
    <property type="project" value="UniProtKB-SubCell"/>
</dbReference>
<gene>
    <name evidence="11" type="ORF">AV274_2580</name>
</gene>
<dbReference type="InterPro" id="IPR005599">
    <property type="entry name" value="GPI_mannosylTrfase"/>
</dbReference>
<dbReference type="AlphaFoldDB" id="A0A196SIF5"/>
<dbReference type="OrthoDB" id="497541at2759"/>
<dbReference type="PANTHER" id="PTHR22760">
    <property type="entry name" value="GLYCOSYLTRANSFERASE"/>
    <property type="match status" value="1"/>
</dbReference>
<comment type="caution">
    <text evidence="11">The sequence shown here is derived from an EMBL/GenBank/DDBJ whole genome shotgun (WGS) entry which is preliminary data.</text>
</comment>
<feature type="transmembrane region" description="Helical" evidence="10">
    <location>
        <begin position="324"/>
        <end position="342"/>
    </location>
</feature>
<evidence type="ECO:0000256" key="10">
    <source>
        <dbReference type="RuleBase" id="RU363075"/>
    </source>
</evidence>
<evidence type="ECO:0000313" key="12">
    <source>
        <dbReference type="Proteomes" id="UP000078348"/>
    </source>
</evidence>
<comment type="similarity">
    <text evidence="3 10">Belongs to the glycosyltransferase 22 family.</text>
</comment>
<feature type="transmembrane region" description="Helical" evidence="10">
    <location>
        <begin position="16"/>
        <end position="34"/>
    </location>
</feature>
<keyword evidence="8 10" id="KW-1133">Transmembrane helix</keyword>
<dbReference type="GO" id="GO:0000026">
    <property type="term" value="F:alpha-1,2-mannosyltransferase activity"/>
    <property type="evidence" value="ECO:0007669"/>
    <property type="project" value="TreeGrafter"/>
</dbReference>
<feature type="transmembrane region" description="Helical" evidence="10">
    <location>
        <begin position="208"/>
        <end position="229"/>
    </location>
</feature>
<comment type="pathway">
    <text evidence="2">Protein modification; protein glycosylation.</text>
</comment>
<dbReference type="EC" id="2.4.1.-" evidence="10"/>
<dbReference type="EMBL" id="LXWW01000121">
    <property type="protein sequence ID" value="OAO15729.1"/>
    <property type="molecule type" value="Genomic_DNA"/>
</dbReference>
<proteinExistence type="inferred from homology"/>
<dbReference type="Proteomes" id="UP000078348">
    <property type="component" value="Unassembled WGS sequence"/>
</dbReference>
<keyword evidence="6 10" id="KW-0812">Transmembrane</keyword>
<dbReference type="UniPathway" id="UPA00378"/>
<keyword evidence="12" id="KW-1185">Reference proteome</keyword>
<protein>
    <recommendedName>
        <fullName evidence="10">Mannosyltransferase</fullName>
        <ecNumber evidence="10">2.4.1.-</ecNumber>
    </recommendedName>
</protein>
<evidence type="ECO:0000256" key="8">
    <source>
        <dbReference type="ARBA" id="ARBA00022989"/>
    </source>
</evidence>
<comment type="subcellular location">
    <subcellularLocation>
        <location evidence="1 10">Endoplasmic reticulum membrane</location>
        <topology evidence="1 10">Multi-pass membrane protein</topology>
    </subcellularLocation>
</comment>